<sequence>MRWLNLKCKRTSYIPGSAVSKAGLQSDQISRDFADAADGVYKPIVAVTTTSGVMKYQRAAYLGLTCSLLLLQAAADVTDIAPDHPARDIPRSSQSYISKRAGLLDEQLSHPIRVLQQASVSAFAPLVAN</sequence>
<dbReference type="EMBL" id="SRLO01000005">
    <property type="protein sequence ID" value="TNN88436.1"/>
    <property type="molecule type" value="Genomic_DNA"/>
</dbReference>
<gene>
    <name evidence="1" type="ORF">EYF80_001218</name>
</gene>
<keyword evidence="2" id="KW-1185">Reference proteome</keyword>
<accession>A0A4Z2JDW0</accession>
<name>A0A4Z2JDW0_9TELE</name>
<organism evidence="1 2">
    <name type="scientific">Liparis tanakae</name>
    <name type="common">Tanaka's snailfish</name>
    <dbReference type="NCBI Taxonomy" id="230148"/>
    <lineage>
        <taxon>Eukaryota</taxon>
        <taxon>Metazoa</taxon>
        <taxon>Chordata</taxon>
        <taxon>Craniata</taxon>
        <taxon>Vertebrata</taxon>
        <taxon>Euteleostomi</taxon>
        <taxon>Actinopterygii</taxon>
        <taxon>Neopterygii</taxon>
        <taxon>Teleostei</taxon>
        <taxon>Neoteleostei</taxon>
        <taxon>Acanthomorphata</taxon>
        <taxon>Eupercaria</taxon>
        <taxon>Perciformes</taxon>
        <taxon>Cottioidei</taxon>
        <taxon>Cottales</taxon>
        <taxon>Liparidae</taxon>
        <taxon>Liparis</taxon>
    </lineage>
</organism>
<evidence type="ECO:0000313" key="1">
    <source>
        <dbReference type="EMBL" id="TNN88436.1"/>
    </source>
</evidence>
<reference evidence="1 2" key="1">
    <citation type="submission" date="2019-03" db="EMBL/GenBank/DDBJ databases">
        <title>First draft genome of Liparis tanakae, snailfish: a comprehensive survey of snailfish specific genes.</title>
        <authorList>
            <person name="Kim W."/>
            <person name="Song I."/>
            <person name="Jeong J.-H."/>
            <person name="Kim D."/>
            <person name="Kim S."/>
            <person name="Ryu S."/>
            <person name="Song J.Y."/>
            <person name="Lee S.K."/>
        </authorList>
    </citation>
    <scope>NUCLEOTIDE SEQUENCE [LARGE SCALE GENOMIC DNA]</scope>
    <source>
        <tissue evidence="1">Muscle</tissue>
    </source>
</reference>
<dbReference type="Proteomes" id="UP000314294">
    <property type="component" value="Unassembled WGS sequence"/>
</dbReference>
<evidence type="ECO:0000313" key="2">
    <source>
        <dbReference type="Proteomes" id="UP000314294"/>
    </source>
</evidence>
<proteinExistence type="predicted"/>
<comment type="caution">
    <text evidence="1">The sequence shown here is derived from an EMBL/GenBank/DDBJ whole genome shotgun (WGS) entry which is preliminary data.</text>
</comment>
<dbReference type="AlphaFoldDB" id="A0A4Z2JDW0"/>
<protein>
    <submittedName>
        <fullName evidence="1">Uncharacterized protein</fullName>
    </submittedName>
</protein>